<reference evidence="1 2" key="1">
    <citation type="submission" date="2019-10" db="EMBL/GenBank/DDBJ databases">
        <title>Streptomyces smaragdinus sp. nov. and Streptomyces fabii sp. nov., isolated from the gut of fungus growing-termite Macrotermes natalensis.</title>
        <authorList>
            <person name="Schwitalla J."/>
            <person name="Benndorf R."/>
            <person name="Martin K."/>
            <person name="De Beer W."/>
            <person name="Kaster A.-K."/>
            <person name="Vollmers J."/>
            <person name="Poulsen M."/>
            <person name="Beemelmanns C."/>
        </authorList>
    </citation>
    <scope>NUCLEOTIDE SEQUENCE [LARGE SCALE GENOMIC DNA]</scope>
    <source>
        <strain evidence="1 2">RB5</strain>
    </source>
</reference>
<comment type="caution">
    <text evidence="1">The sequence shown here is derived from an EMBL/GenBank/DDBJ whole genome shotgun (WGS) entry which is preliminary data.</text>
</comment>
<name>A0A7K0CEP7_9ACTN</name>
<sequence>MRQVDGESGELRFRSFLPYSLRVVGREVRRDPADGVLELGMRGDLVGFARFTVVGDGGRARALFEQEVEVTVPFMRVFGVVGRPFFRANHAWMMRGGRRGLRQALRERV</sequence>
<dbReference type="EMBL" id="WEGJ01000004">
    <property type="protein sequence ID" value="MQY11947.1"/>
    <property type="molecule type" value="Genomic_DNA"/>
</dbReference>
<gene>
    <name evidence="1" type="ORF">SRB5_20730</name>
</gene>
<accession>A0A7K0CEP7</accession>
<dbReference type="Proteomes" id="UP000466345">
    <property type="component" value="Unassembled WGS sequence"/>
</dbReference>
<evidence type="ECO:0000313" key="2">
    <source>
        <dbReference type="Proteomes" id="UP000466345"/>
    </source>
</evidence>
<evidence type="ECO:0008006" key="3">
    <source>
        <dbReference type="Google" id="ProtNLM"/>
    </source>
</evidence>
<proteinExistence type="predicted"/>
<protein>
    <recommendedName>
        <fullName evidence="3">DUF1990 domain-containing protein</fullName>
    </recommendedName>
</protein>
<evidence type="ECO:0000313" key="1">
    <source>
        <dbReference type="EMBL" id="MQY11947.1"/>
    </source>
</evidence>
<keyword evidence="2" id="KW-1185">Reference proteome</keyword>
<organism evidence="1 2">
    <name type="scientific">Streptomyces smaragdinus</name>
    <dbReference type="NCBI Taxonomy" id="2585196"/>
    <lineage>
        <taxon>Bacteria</taxon>
        <taxon>Bacillati</taxon>
        <taxon>Actinomycetota</taxon>
        <taxon>Actinomycetes</taxon>
        <taxon>Kitasatosporales</taxon>
        <taxon>Streptomycetaceae</taxon>
        <taxon>Streptomyces</taxon>
    </lineage>
</organism>
<dbReference type="AlphaFoldDB" id="A0A7K0CEP7"/>